<evidence type="ECO:0000313" key="3">
    <source>
        <dbReference type="Proteomes" id="UP000625551"/>
    </source>
</evidence>
<organism evidence="2 3">
    <name type="scientific">Pontibacter aquaedesilientis</name>
    <dbReference type="NCBI Taxonomy" id="2766980"/>
    <lineage>
        <taxon>Bacteria</taxon>
        <taxon>Pseudomonadati</taxon>
        <taxon>Bacteroidota</taxon>
        <taxon>Cytophagia</taxon>
        <taxon>Cytophagales</taxon>
        <taxon>Hymenobacteraceae</taxon>
        <taxon>Pontibacter</taxon>
    </lineage>
</organism>
<name>A0ABR7XL59_9BACT</name>
<dbReference type="PANTHER" id="PTHR45655">
    <property type="entry name" value="GUANYLATE CYCLASE SOLUBLE SUBUNIT BETA-2"/>
    <property type="match status" value="1"/>
</dbReference>
<evidence type="ECO:0000259" key="1">
    <source>
        <dbReference type="Pfam" id="PF07700"/>
    </source>
</evidence>
<dbReference type="Proteomes" id="UP000625551">
    <property type="component" value="Unassembled WGS sequence"/>
</dbReference>
<gene>
    <name evidence="2" type="ORF">H9Q13_17820</name>
</gene>
<evidence type="ECO:0000313" key="2">
    <source>
        <dbReference type="EMBL" id="MBD1399029.1"/>
    </source>
</evidence>
<dbReference type="RefSeq" id="WP_191185155.1">
    <property type="nucleotide sequence ID" value="NZ_JACXAJ010000014.1"/>
</dbReference>
<dbReference type="Pfam" id="PF07700">
    <property type="entry name" value="HNOB"/>
    <property type="match status" value="1"/>
</dbReference>
<accession>A0ABR7XL59</accession>
<dbReference type="PANTHER" id="PTHR45655:SF13">
    <property type="entry name" value="SOLUBLE GUANYLATE CYCLASE GCY-32-RELATED"/>
    <property type="match status" value="1"/>
</dbReference>
<dbReference type="EMBL" id="JACXAJ010000014">
    <property type="protein sequence ID" value="MBD1399029.1"/>
    <property type="molecule type" value="Genomic_DNA"/>
</dbReference>
<dbReference type="InterPro" id="IPR024096">
    <property type="entry name" value="NO_sig/Golgi_transp_ligand-bd"/>
</dbReference>
<reference evidence="2 3" key="1">
    <citation type="submission" date="2020-09" db="EMBL/GenBank/DDBJ databases">
        <title>Genome sequencing and assembly of Pontibacter sp.</title>
        <authorList>
            <person name="Chhetri G."/>
        </authorList>
    </citation>
    <scope>NUCLEOTIDE SEQUENCE [LARGE SCALE GENOMIC DNA]</scope>
    <source>
        <strain evidence="2 3">JH31</strain>
    </source>
</reference>
<dbReference type="InterPro" id="IPR011644">
    <property type="entry name" value="Heme_NO-bd"/>
</dbReference>
<dbReference type="SUPFAM" id="SSF111126">
    <property type="entry name" value="Ligand-binding domain in the NO signalling and Golgi transport"/>
    <property type="match status" value="1"/>
</dbReference>
<dbReference type="Gene3D" id="3.90.1520.10">
    <property type="entry name" value="H-NOX domain"/>
    <property type="match status" value="1"/>
</dbReference>
<protein>
    <submittedName>
        <fullName evidence="2">Heme NO-binding domain-containing protein</fullName>
    </submittedName>
</protein>
<dbReference type="InterPro" id="IPR038158">
    <property type="entry name" value="H-NOX_domain_sf"/>
</dbReference>
<proteinExistence type="predicted"/>
<feature type="domain" description="Heme NO-binding" evidence="1">
    <location>
        <begin position="2"/>
        <end position="156"/>
    </location>
</feature>
<comment type="caution">
    <text evidence="2">The sequence shown here is derived from an EMBL/GenBank/DDBJ whole genome shotgun (WGS) entry which is preliminary data.</text>
</comment>
<sequence length="181" mass="20858">MHGFIFLQLKKYIQQKHGTDAWPQLVRLAQVSQAHYSATEVYPDADITKLISAACRQWNANSDELLEEMGTFLVPDLLDIYNIYLKPDWRTLDLVEHTQNAMHRAVKVATPEANPPTLHVTRINPHRLIIDYYSRRKMASLAVGIIKGIAEYFQESDRISIELDTYSDGDRIQIEVQYLAN</sequence>
<keyword evidence="3" id="KW-1185">Reference proteome</keyword>